<reference evidence="3" key="1">
    <citation type="submission" date="2016-10" db="EMBL/GenBank/DDBJ databases">
        <authorList>
            <person name="Varghese N."/>
            <person name="Submissions S."/>
        </authorList>
    </citation>
    <scope>NUCLEOTIDE SEQUENCE [LARGE SCALE GENOMIC DNA]</scope>
    <source>
        <strain evidence="3">LP51</strain>
    </source>
</reference>
<sequence>MKKRLLAPLLGLLLLGACATDDEPTPVTRPNAGPQDLCYLTEQTISNEAGDTTSTIRYTYNEQNQVVQTDHLNGEVLTEVRTYTYTSGGKLAMERLLTPEGEEVSYTDYSYNPQGRLSRYVVLQRVPGLDVIHRLASFKASYDNLGRLTSATDYLYLNNTEQDNGGITQTYVRDSTVTVTVRGSNRATLYTAKIVQNDSIFTPLSAVPVYLHRRPGINYPSLNAITEFNAVANDTVAKDIAYKATYETNKRGFPKSAVITYAGGRVEKRTYTYNCPE</sequence>
<dbReference type="OrthoDB" id="848853at2"/>
<gene>
    <name evidence="2" type="ORF">SAMN05421739_101486</name>
</gene>
<dbReference type="RefSeq" id="WP_092098654.1">
    <property type="nucleotide sequence ID" value="NZ_FOOT01000001.1"/>
</dbReference>
<evidence type="ECO:0000313" key="2">
    <source>
        <dbReference type="EMBL" id="SFF95191.1"/>
    </source>
</evidence>
<dbReference type="Proteomes" id="UP000198724">
    <property type="component" value="Unassembled WGS sequence"/>
</dbReference>
<dbReference type="Gene3D" id="2.180.10.10">
    <property type="entry name" value="RHS repeat-associated core"/>
    <property type="match status" value="1"/>
</dbReference>
<organism evidence="2 3">
    <name type="scientific">Pontibacter chinhatensis</name>
    <dbReference type="NCBI Taxonomy" id="1436961"/>
    <lineage>
        <taxon>Bacteria</taxon>
        <taxon>Pseudomonadati</taxon>
        <taxon>Bacteroidota</taxon>
        <taxon>Cytophagia</taxon>
        <taxon>Cytophagales</taxon>
        <taxon>Hymenobacteraceae</taxon>
        <taxon>Pontibacter</taxon>
    </lineage>
</organism>
<accession>A0A1I2N1C6</accession>
<dbReference type="PROSITE" id="PS51257">
    <property type="entry name" value="PROKAR_LIPOPROTEIN"/>
    <property type="match status" value="1"/>
</dbReference>
<dbReference type="AlphaFoldDB" id="A0A1I2N1C6"/>
<feature type="chain" id="PRO_5011521130" description="YD repeat-containing protein" evidence="1">
    <location>
        <begin position="20"/>
        <end position="277"/>
    </location>
</feature>
<evidence type="ECO:0000256" key="1">
    <source>
        <dbReference type="SAM" id="SignalP"/>
    </source>
</evidence>
<keyword evidence="1" id="KW-0732">Signal</keyword>
<protein>
    <recommendedName>
        <fullName evidence="4">YD repeat-containing protein</fullName>
    </recommendedName>
</protein>
<keyword evidence="3" id="KW-1185">Reference proteome</keyword>
<evidence type="ECO:0000313" key="3">
    <source>
        <dbReference type="Proteomes" id="UP000198724"/>
    </source>
</evidence>
<dbReference type="EMBL" id="FOOT01000001">
    <property type="protein sequence ID" value="SFF95191.1"/>
    <property type="molecule type" value="Genomic_DNA"/>
</dbReference>
<proteinExistence type="predicted"/>
<feature type="signal peptide" evidence="1">
    <location>
        <begin position="1"/>
        <end position="19"/>
    </location>
</feature>
<evidence type="ECO:0008006" key="4">
    <source>
        <dbReference type="Google" id="ProtNLM"/>
    </source>
</evidence>
<name>A0A1I2N1C6_9BACT</name>